<comment type="subcellular location">
    <subcellularLocation>
        <location evidence="1">Cell membrane</location>
        <topology evidence="1">Peripheral membrane protein</topology>
    </subcellularLocation>
</comment>
<dbReference type="PROSITE" id="PS50893">
    <property type="entry name" value="ABC_TRANSPORTER_2"/>
    <property type="match status" value="2"/>
</dbReference>
<dbReference type="EMBL" id="JFHE01000015">
    <property type="protein sequence ID" value="KDR33532.1"/>
    <property type="molecule type" value="Genomic_DNA"/>
</dbReference>
<evidence type="ECO:0000256" key="4">
    <source>
        <dbReference type="ARBA" id="ARBA00022519"/>
    </source>
</evidence>
<dbReference type="InterPro" id="IPR017871">
    <property type="entry name" value="ABC_transporter-like_CS"/>
</dbReference>
<dbReference type="InterPro" id="IPR027417">
    <property type="entry name" value="P-loop_NTPase"/>
</dbReference>
<proteinExistence type="predicted"/>
<keyword evidence="9" id="KW-1278">Translocase</keyword>
<name>A0A069NZD2_9BURK</name>
<dbReference type="STRING" id="1071679.BG57_07180"/>
<dbReference type="CDD" id="cd03216">
    <property type="entry name" value="ABC_Carb_Monos_I"/>
    <property type="match status" value="1"/>
</dbReference>
<dbReference type="PANTHER" id="PTHR43790">
    <property type="entry name" value="CARBOHYDRATE TRANSPORT ATP-BINDING PROTEIN MG119-RELATED"/>
    <property type="match status" value="1"/>
</dbReference>
<keyword evidence="2" id="KW-0813">Transport</keyword>
<dbReference type="RefSeq" id="WP_035966383.1">
    <property type="nucleotide sequence ID" value="NZ_BMEG01000006.1"/>
</dbReference>
<evidence type="ECO:0000313" key="14">
    <source>
        <dbReference type="Proteomes" id="UP000027439"/>
    </source>
</evidence>
<dbReference type="GO" id="GO:0005524">
    <property type="term" value="F:ATP binding"/>
    <property type="evidence" value="ECO:0007669"/>
    <property type="project" value="UniProtKB-KW"/>
</dbReference>
<reference evidence="13 14" key="2">
    <citation type="submission" date="2014-03" db="EMBL/GenBank/DDBJ databases">
        <title>Draft Genome Sequences of Four Burkholderia Strains.</title>
        <authorList>
            <person name="Liu X.Y."/>
            <person name="Li C.X."/>
            <person name="Xu J.H."/>
        </authorList>
    </citation>
    <scope>NUCLEOTIDE SEQUENCE [LARGE SCALE GENOMIC DNA]</scope>
    <source>
        <strain evidence="13 14">R27</strain>
    </source>
</reference>
<keyword evidence="8 13" id="KW-0067">ATP-binding</keyword>
<reference evidence="12" key="4">
    <citation type="submission" date="2024-05" db="EMBL/GenBank/DDBJ databases">
        <authorList>
            <person name="Sun Q."/>
            <person name="Zhou Y."/>
        </authorList>
    </citation>
    <scope>NUCLEOTIDE SEQUENCE</scope>
    <source>
        <strain evidence="12">CGMCC 1.11013</strain>
    </source>
</reference>
<dbReference type="EMBL" id="BMEG01000006">
    <property type="protein sequence ID" value="GGD79616.1"/>
    <property type="molecule type" value="Genomic_DNA"/>
</dbReference>
<dbReference type="InterPro" id="IPR003593">
    <property type="entry name" value="AAA+_ATPase"/>
</dbReference>
<dbReference type="SUPFAM" id="SSF52540">
    <property type="entry name" value="P-loop containing nucleoside triphosphate hydrolases"/>
    <property type="match status" value="2"/>
</dbReference>
<accession>A0A069NZD2</accession>
<dbReference type="CDD" id="cd03215">
    <property type="entry name" value="ABC_Carb_Monos_II"/>
    <property type="match status" value="1"/>
</dbReference>
<keyword evidence="15" id="KW-1185">Reference proteome</keyword>
<evidence type="ECO:0000256" key="6">
    <source>
        <dbReference type="ARBA" id="ARBA00022737"/>
    </source>
</evidence>
<evidence type="ECO:0000256" key="3">
    <source>
        <dbReference type="ARBA" id="ARBA00022475"/>
    </source>
</evidence>
<dbReference type="Pfam" id="PF00005">
    <property type="entry name" value="ABC_tran"/>
    <property type="match status" value="2"/>
</dbReference>
<sequence>MTSAGDRPQPFLTMRGISRTFPGVKALDRVDLEIHRGEVLALAGENGAGKSTLMKVLTGVYAPDPGGVIVVEGREVTIADNNHARALGINIIYQELAVVENLTVGENIFLATEPRTRFGLIDRARMYREARDVLEMIDMDVDPATRVSELSVGQRQMIEIAKALSAQSKVIVMDEPTASLSHHETSVLLGLVKRLRERGIAVVYISHRLEEIFELADRVTVLRDGRTVSTMPIAQVTRETLVRQMVDRELRELYGEPQSHASEERVLEVRNLTLRQKKAADARIRDISFTLHRGEVLGIAGLVGSGRTEIMEMIFGMRPSTGSILMEGVPVAIRNPHDAIRAGIGFVTEDRKAQGLVLGMSVRENFSLTHLSRYSPFQFVQHARERSSCMEYVRMLGIKTPGVEQKVVNLSGGNQQKVVIAKWVARNPKVLIVDEPTRGIDVGAKAEVHALIARLAAQGIGVIVISSDLLEVLAVSDRILTVREGRISGELQRAEASQEKVMALATA</sequence>
<evidence type="ECO:0000256" key="9">
    <source>
        <dbReference type="ARBA" id="ARBA00022967"/>
    </source>
</evidence>
<reference evidence="12" key="1">
    <citation type="journal article" date="2014" name="Int. J. Syst. Evol. Microbiol.">
        <title>Complete genome of a new Firmicutes species belonging to the dominant human colonic microbiota ('Ruminococcus bicirculans') reveals two chromosomes and a selective capacity to utilize plant glucans.</title>
        <authorList>
            <consortium name="NISC Comparative Sequencing Program"/>
            <person name="Wegmann U."/>
            <person name="Louis P."/>
            <person name="Goesmann A."/>
            <person name="Henrissat B."/>
            <person name="Duncan S.H."/>
            <person name="Flint H.J."/>
        </authorList>
    </citation>
    <scope>NUCLEOTIDE SEQUENCE</scope>
    <source>
        <strain evidence="12">CGMCC 1.11013</strain>
    </source>
</reference>
<dbReference type="Proteomes" id="UP000027439">
    <property type="component" value="Unassembled WGS sequence"/>
</dbReference>
<evidence type="ECO:0000256" key="2">
    <source>
        <dbReference type="ARBA" id="ARBA00022448"/>
    </source>
</evidence>
<evidence type="ECO:0000313" key="13">
    <source>
        <dbReference type="EMBL" id="KDR33532.1"/>
    </source>
</evidence>
<comment type="caution">
    <text evidence="13">The sequence shown here is derived from an EMBL/GenBank/DDBJ whole genome shotgun (WGS) entry which is preliminary data.</text>
</comment>
<evidence type="ECO:0000259" key="11">
    <source>
        <dbReference type="PROSITE" id="PS50893"/>
    </source>
</evidence>
<evidence type="ECO:0000256" key="1">
    <source>
        <dbReference type="ARBA" id="ARBA00004202"/>
    </source>
</evidence>
<dbReference type="Proteomes" id="UP000597138">
    <property type="component" value="Unassembled WGS sequence"/>
</dbReference>
<dbReference type="PANTHER" id="PTHR43790:SF3">
    <property type="entry name" value="D-ALLOSE IMPORT ATP-BINDING PROTEIN ALSA-RELATED"/>
    <property type="match status" value="1"/>
</dbReference>
<dbReference type="SMART" id="SM00382">
    <property type="entry name" value="AAA"/>
    <property type="match status" value="2"/>
</dbReference>
<evidence type="ECO:0000313" key="12">
    <source>
        <dbReference type="EMBL" id="GGD79616.1"/>
    </source>
</evidence>
<evidence type="ECO:0000313" key="15">
    <source>
        <dbReference type="Proteomes" id="UP000597138"/>
    </source>
</evidence>
<feature type="domain" description="ABC transporter" evidence="11">
    <location>
        <begin position="12"/>
        <end position="249"/>
    </location>
</feature>
<dbReference type="OrthoDB" id="8573945at2"/>
<keyword evidence="5" id="KW-0762">Sugar transport</keyword>
<evidence type="ECO:0000256" key="8">
    <source>
        <dbReference type="ARBA" id="ARBA00022840"/>
    </source>
</evidence>
<dbReference type="GO" id="GO:0016887">
    <property type="term" value="F:ATP hydrolysis activity"/>
    <property type="evidence" value="ECO:0007669"/>
    <property type="project" value="InterPro"/>
</dbReference>
<evidence type="ECO:0000256" key="5">
    <source>
        <dbReference type="ARBA" id="ARBA00022597"/>
    </source>
</evidence>
<dbReference type="InterPro" id="IPR003439">
    <property type="entry name" value="ABC_transporter-like_ATP-bd"/>
</dbReference>
<dbReference type="GO" id="GO:0005886">
    <property type="term" value="C:plasma membrane"/>
    <property type="evidence" value="ECO:0007669"/>
    <property type="project" value="UniProtKB-SubCell"/>
</dbReference>
<keyword evidence="10" id="KW-0472">Membrane</keyword>
<dbReference type="Gene3D" id="3.40.50.300">
    <property type="entry name" value="P-loop containing nucleotide triphosphate hydrolases"/>
    <property type="match status" value="2"/>
</dbReference>
<dbReference type="eggNOG" id="COG1129">
    <property type="taxonomic scope" value="Bacteria"/>
</dbReference>
<dbReference type="InterPro" id="IPR050107">
    <property type="entry name" value="ABC_carbohydrate_import_ATPase"/>
</dbReference>
<dbReference type="PROSITE" id="PS00211">
    <property type="entry name" value="ABC_TRANSPORTER_1"/>
    <property type="match status" value="2"/>
</dbReference>
<keyword evidence="4" id="KW-0997">Cell inner membrane</keyword>
<keyword evidence="3" id="KW-1003">Cell membrane</keyword>
<protein>
    <submittedName>
        <fullName evidence="13">D-ribose transporter ATP-binding protein</fullName>
    </submittedName>
    <submittedName>
        <fullName evidence="12">Ribose import ATP-binding protein RbsA</fullName>
    </submittedName>
</protein>
<evidence type="ECO:0000256" key="7">
    <source>
        <dbReference type="ARBA" id="ARBA00022741"/>
    </source>
</evidence>
<gene>
    <name evidence="12" type="primary">rbsA</name>
    <name evidence="13" type="ORF">BG57_07180</name>
    <name evidence="12" type="ORF">GCM10010985_37660</name>
</gene>
<evidence type="ECO:0000256" key="10">
    <source>
        <dbReference type="ARBA" id="ARBA00023136"/>
    </source>
</evidence>
<keyword evidence="6" id="KW-0677">Repeat</keyword>
<keyword evidence="7" id="KW-0547">Nucleotide-binding</keyword>
<dbReference type="FunFam" id="3.40.50.300:FF:000127">
    <property type="entry name" value="Ribose import ATP-binding protein RbsA"/>
    <property type="match status" value="1"/>
</dbReference>
<dbReference type="AlphaFoldDB" id="A0A069NZD2"/>
<organism evidence="13 14">
    <name type="scientific">Caballeronia grimmiae</name>
    <dbReference type="NCBI Taxonomy" id="1071679"/>
    <lineage>
        <taxon>Bacteria</taxon>
        <taxon>Pseudomonadati</taxon>
        <taxon>Pseudomonadota</taxon>
        <taxon>Betaproteobacteria</taxon>
        <taxon>Burkholderiales</taxon>
        <taxon>Burkholderiaceae</taxon>
        <taxon>Caballeronia</taxon>
    </lineage>
</organism>
<feature type="domain" description="ABC transporter" evidence="11">
    <location>
        <begin position="267"/>
        <end position="504"/>
    </location>
</feature>
<reference evidence="15" key="3">
    <citation type="journal article" date="2019" name="Int. J. Syst. Evol. Microbiol.">
        <title>The Global Catalogue of Microorganisms (GCM) 10K type strain sequencing project: providing services to taxonomists for standard genome sequencing and annotation.</title>
        <authorList>
            <consortium name="The Broad Institute Genomics Platform"/>
            <consortium name="The Broad Institute Genome Sequencing Center for Infectious Disease"/>
            <person name="Wu L."/>
            <person name="Ma J."/>
        </authorList>
    </citation>
    <scope>NUCLEOTIDE SEQUENCE [LARGE SCALE GENOMIC DNA]</scope>
    <source>
        <strain evidence="15">CGMCC 1.11013</strain>
    </source>
</reference>